<dbReference type="GO" id="GO:0006529">
    <property type="term" value="P:asparagine biosynthetic process"/>
    <property type="evidence" value="ECO:0007669"/>
    <property type="project" value="UniProtKB-KW"/>
</dbReference>
<dbReference type="Gene3D" id="3.40.50.620">
    <property type="entry name" value="HUPs"/>
    <property type="match status" value="1"/>
</dbReference>
<evidence type="ECO:0000313" key="13">
    <source>
        <dbReference type="Proteomes" id="UP000294689"/>
    </source>
</evidence>
<comment type="similarity">
    <text evidence="2">Belongs to the asparagine synthetase family.</text>
</comment>
<feature type="binding site" evidence="9">
    <location>
        <position position="288"/>
    </location>
    <ligand>
        <name>ATP</name>
        <dbReference type="ChEBI" id="CHEBI:30616"/>
    </ligand>
</feature>
<dbReference type="SUPFAM" id="SSF52402">
    <property type="entry name" value="Adenine nucleotide alpha hydrolases-like"/>
    <property type="match status" value="1"/>
</dbReference>
<evidence type="ECO:0000256" key="8">
    <source>
        <dbReference type="PIRSR" id="PIRSR001589-1"/>
    </source>
</evidence>
<dbReference type="Pfam" id="PF00733">
    <property type="entry name" value="Asn_synthase"/>
    <property type="match status" value="1"/>
</dbReference>
<dbReference type="GO" id="GO:0004066">
    <property type="term" value="F:asparagine synthase (glutamine-hydrolyzing) activity"/>
    <property type="evidence" value="ECO:0007669"/>
    <property type="project" value="UniProtKB-EC"/>
</dbReference>
<dbReference type="AlphaFoldDB" id="A0A4R7PLJ0"/>
<dbReference type="PANTHER" id="PTHR43284:SF1">
    <property type="entry name" value="ASPARAGINE SYNTHETASE"/>
    <property type="match status" value="1"/>
</dbReference>
<dbReference type="CDD" id="cd01991">
    <property type="entry name" value="Asn_synthase_B_C"/>
    <property type="match status" value="1"/>
</dbReference>
<comment type="caution">
    <text evidence="12">The sequence shown here is derived from an EMBL/GenBank/DDBJ whole genome shotgun (WGS) entry which is preliminary data.</text>
</comment>
<dbReference type="InterPro" id="IPR006426">
    <property type="entry name" value="Asn_synth_AEB"/>
</dbReference>
<gene>
    <name evidence="12" type="ORF">BXY82_2731</name>
</gene>
<dbReference type="EMBL" id="SOBW01000009">
    <property type="protein sequence ID" value="TDU34410.1"/>
    <property type="molecule type" value="Genomic_DNA"/>
</dbReference>
<dbReference type="PROSITE" id="PS51278">
    <property type="entry name" value="GATASE_TYPE_2"/>
    <property type="match status" value="1"/>
</dbReference>
<keyword evidence="13" id="KW-1185">Reference proteome</keyword>
<evidence type="ECO:0000256" key="10">
    <source>
        <dbReference type="PIRSR" id="PIRSR001589-3"/>
    </source>
</evidence>
<keyword evidence="8" id="KW-0061">Asparagine biosynthesis</keyword>
<keyword evidence="6 8" id="KW-0315">Glutamine amidotransferase</keyword>
<evidence type="ECO:0000256" key="2">
    <source>
        <dbReference type="ARBA" id="ARBA00005752"/>
    </source>
</evidence>
<feature type="active site" description="For GATase activity" evidence="8">
    <location>
        <position position="2"/>
    </location>
</feature>
<dbReference type="Gene3D" id="3.60.20.10">
    <property type="entry name" value="Glutamine Phosphoribosylpyrophosphate, subunit 1, domain 1"/>
    <property type="match status" value="1"/>
</dbReference>
<keyword evidence="4 9" id="KW-0547">Nucleotide-binding</keyword>
<proteinExistence type="inferred from homology"/>
<evidence type="ECO:0000256" key="6">
    <source>
        <dbReference type="ARBA" id="ARBA00022962"/>
    </source>
</evidence>
<reference evidence="12 13" key="1">
    <citation type="submission" date="2019-03" db="EMBL/GenBank/DDBJ databases">
        <title>Genomic Encyclopedia of Archaeal and Bacterial Type Strains, Phase II (KMG-II): from individual species to whole genera.</title>
        <authorList>
            <person name="Goeker M."/>
        </authorList>
    </citation>
    <scope>NUCLEOTIDE SEQUENCE [LARGE SCALE GENOMIC DNA]</scope>
    <source>
        <strain evidence="12 13">DSM 28135</strain>
    </source>
</reference>
<feature type="site" description="Important for beta-aspartyl-AMP intermediate formation" evidence="10">
    <location>
        <position position="361"/>
    </location>
</feature>
<keyword evidence="8" id="KW-0028">Amino-acid biosynthesis</keyword>
<organism evidence="12 13">
    <name type="scientific">Gelidibacter sediminis</name>
    <dbReference type="NCBI Taxonomy" id="1608710"/>
    <lineage>
        <taxon>Bacteria</taxon>
        <taxon>Pseudomonadati</taxon>
        <taxon>Bacteroidota</taxon>
        <taxon>Flavobacteriia</taxon>
        <taxon>Flavobacteriales</taxon>
        <taxon>Flavobacteriaceae</taxon>
        <taxon>Gelidibacter</taxon>
    </lineage>
</organism>
<dbReference type="Pfam" id="PF13537">
    <property type="entry name" value="GATase_7"/>
    <property type="match status" value="1"/>
</dbReference>
<feature type="binding site" evidence="9">
    <location>
        <position position="99"/>
    </location>
    <ligand>
        <name>L-glutamine</name>
        <dbReference type="ChEBI" id="CHEBI:58359"/>
    </ligand>
</feature>
<evidence type="ECO:0000259" key="11">
    <source>
        <dbReference type="PROSITE" id="PS51278"/>
    </source>
</evidence>
<dbReference type="OrthoDB" id="9763290at2"/>
<feature type="domain" description="Glutamine amidotransferase type-2" evidence="11">
    <location>
        <begin position="2"/>
        <end position="215"/>
    </location>
</feature>
<dbReference type="InterPro" id="IPR033738">
    <property type="entry name" value="AsnB_N"/>
</dbReference>
<dbReference type="InterPro" id="IPR029055">
    <property type="entry name" value="Ntn_hydrolases_N"/>
</dbReference>
<dbReference type="PANTHER" id="PTHR43284">
    <property type="entry name" value="ASPARAGINE SYNTHETASE (GLUTAMINE-HYDROLYZING)"/>
    <property type="match status" value="1"/>
</dbReference>
<dbReference type="InterPro" id="IPR051786">
    <property type="entry name" value="ASN_synthetase/amidase"/>
</dbReference>
<evidence type="ECO:0000256" key="5">
    <source>
        <dbReference type="ARBA" id="ARBA00022840"/>
    </source>
</evidence>
<keyword evidence="5 9" id="KW-0067">ATP-binding</keyword>
<evidence type="ECO:0000256" key="3">
    <source>
        <dbReference type="ARBA" id="ARBA00012737"/>
    </source>
</evidence>
<evidence type="ECO:0000313" key="12">
    <source>
        <dbReference type="EMBL" id="TDU34410.1"/>
    </source>
</evidence>
<dbReference type="Proteomes" id="UP000294689">
    <property type="component" value="Unassembled WGS sequence"/>
</dbReference>
<accession>A0A4R7PLJ0</accession>
<dbReference type="InterPro" id="IPR014729">
    <property type="entry name" value="Rossmann-like_a/b/a_fold"/>
</dbReference>
<evidence type="ECO:0000256" key="9">
    <source>
        <dbReference type="PIRSR" id="PIRSR001589-2"/>
    </source>
</evidence>
<dbReference type="GO" id="GO:0005829">
    <property type="term" value="C:cytosol"/>
    <property type="evidence" value="ECO:0007669"/>
    <property type="project" value="TreeGrafter"/>
</dbReference>
<dbReference type="InterPro" id="IPR017932">
    <property type="entry name" value="GATase_2_dom"/>
</dbReference>
<feature type="binding site" evidence="9">
    <location>
        <begin position="359"/>
        <end position="360"/>
    </location>
    <ligand>
        <name>ATP</name>
        <dbReference type="ChEBI" id="CHEBI:30616"/>
    </ligand>
</feature>
<dbReference type="PIRSF" id="PIRSF001589">
    <property type="entry name" value="Asn_synthetase_glu-h"/>
    <property type="match status" value="1"/>
</dbReference>
<evidence type="ECO:0000256" key="1">
    <source>
        <dbReference type="ARBA" id="ARBA00005187"/>
    </source>
</evidence>
<name>A0A4R7PLJ0_9FLAO</name>
<protein>
    <recommendedName>
        <fullName evidence="3">asparagine synthase (glutamine-hydrolyzing)</fullName>
        <ecNumber evidence="3">6.3.5.4</ecNumber>
    </recommendedName>
</protein>
<comment type="pathway">
    <text evidence="1">Amino-acid biosynthesis; L-asparagine biosynthesis; L-asparagine from L-aspartate (L-Gln route): step 1/1.</text>
</comment>
<evidence type="ECO:0000256" key="4">
    <source>
        <dbReference type="ARBA" id="ARBA00022741"/>
    </source>
</evidence>
<dbReference type="NCBIfam" id="TIGR01536">
    <property type="entry name" value="asn_synth_AEB"/>
    <property type="match status" value="1"/>
</dbReference>
<dbReference type="GO" id="GO:0005524">
    <property type="term" value="F:ATP binding"/>
    <property type="evidence" value="ECO:0007669"/>
    <property type="project" value="UniProtKB-KW"/>
</dbReference>
<sequence length="608" mass="69418">MCGFLGEFTFQKHPLREASSFKRLLALSTHRGPDSSAFTRGAGYQLGFNRLAILDLSPQGNQPKQSLSGRYQVVFNGEIYNYKDLAKSYDLTNLASSSDTEVLIHLLDSQGVEATVQLLNGMFAIAIIDIKADCLYLTRDFAGIKPLFYGVATEGVVMASQFDQVYKHSWFCRSLDLKPEIVKEYFGFGYMQAPNTIYKSVFQVNPGELIRIDREGNTSKKKLVSFTKTQKPVSTETVLSSIVQHAVSKQLVSDVPIAAFLSGGIDSPLISAYAKKQIPSIEAFTLEVDNPNLNESEIAKAYANHLEIKQHIVPVKESDLLSEIDTHFKAYPEPFGDYSSIPTYVIAKEAKKKHTVMLSGDGGDELFWGYPRMLDIINKRWWFKLPFFLRKPLVQVTNKLGFTNTWAPYFRNLNAFISNKHLQIPKSTLDKAFPLVSHSSEMQELYQFKNSGTKSLLHQLRWNEFYAHLQRVLIKVDRASMAHSLEVRVPFLDKNSIEWAWNQEGQLRTKQDLKKELKSLLAQVVPESVINQKKMGFTVPLKVWLRKELQTDVMHVVFETPFYGAEVMDVTVLQDYVRDFIDKKHDNAWGVWHIYAWQKWWLAHGVDS</sequence>
<evidence type="ECO:0000256" key="7">
    <source>
        <dbReference type="ARBA" id="ARBA00048741"/>
    </source>
</evidence>
<dbReference type="InterPro" id="IPR001962">
    <property type="entry name" value="Asn_synthase"/>
</dbReference>
<dbReference type="RefSeq" id="WP_133758744.1">
    <property type="nucleotide sequence ID" value="NZ_SOBW01000009.1"/>
</dbReference>
<dbReference type="EC" id="6.3.5.4" evidence="3"/>
<dbReference type="CDD" id="cd00712">
    <property type="entry name" value="AsnB"/>
    <property type="match status" value="1"/>
</dbReference>
<comment type="catalytic activity">
    <reaction evidence="7">
        <text>L-aspartate + L-glutamine + ATP + H2O = L-asparagine + L-glutamate + AMP + diphosphate + H(+)</text>
        <dbReference type="Rhea" id="RHEA:12228"/>
        <dbReference type="ChEBI" id="CHEBI:15377"/>
        <dbReference type="ChEBI" id="CHEBI:15378"/>
        <dbReference type="ChEBI" id="CHEBI:29985"/>
        <dbReference type="ChEBI" id="CHEBI:29991"/>
        <dbReference type="ChEBI" id="CHEBI:30616"/>
        <dbReference type="ChEBI" id="CHEBI:33019"/>
        <dbReference type="ChEBI" id="CHEBI:58048"/>
        <dbReference type="ChEBI" id="CHEBI:58359"/>
        <dbReference type="ChEBI" id="CHEBI:456215"/>
        <dbReference type="EC" id="6.3.5.4"/>
    </reaction>
</comment>
<dbReference type="SUPFAM" id="SSF56235">
    <property type="entry name" value="N-terminal nucleophile aminohydrolases (Ntn hydrolases)"/>
    <property type="match status" value="1"/>
</dbReference>